<feature type="domain" description="MYND-type" evidence="5">
    <location>
        <begin position="82"/>
        <end position="126"/>
    </location>
</feature>
<dbReference type="PROSITE" id="PS01360">
    <property type="entry name" value="ZF_MYND_1"/>
    <property type="match status" value="1"/>
</dbReference>
<keyword evidence="1" id="KW-0479">Metal-binding</keyword>
<dbReference type="AlphaFoldDB" id="K0R2B0"/>
<organism evidence="6 7">
    <name type="scientific">Thalassiosira oceanica</name>
    <name type="common">Marine diatom</name>
    <dbReference type="NCBI Taxonomy" id="159749"/>
    <lineage>
        <taxon>Eukaryota</taxon>
        <taxon>Sar</taxon>
        <taxon>Stramenopiles</taxon>
        <taxon>Ochrophyta</taxon>
        <taxon>Bacillariophyta</taxon>
        <taxon>Coscinodiscophyceae</taxon>
        <taxon>Thalassiosirophycidae</taxon>
        <taxon>Thalassiosirales</taxon>
        <taxon>Thalassiosiraceae</taxon>
        <taxon>Thalassiosira</taxon>
    </lineage>
</organism>
<dbReference type="SUPFAM" id="SSF144232">
    <property type="entry name" value="HIT/MYND zinc finger-like"/>
    <property type="match status" value="1"/>
</dbReference>
<dbReference type="Gene3D" id="6.10.140.2220">
    <property type="match status" value="1"/>
</dbReference>
<reference evidence="6 7" key="1">
    <citation type="journal article" date="2012" name="Genome Biol.">
        <title>Genome and low-iron response of an oceanic diatom adapted to chronic iron limitation.</title>
        <authorList>
            <person name="Lommer M."/>
            <person name="Specht M."/>
            <person name="Roy A.S."/>
            <person name="Kraemer L."/>
            <person name="Andreson R."/>
            <person name="Gutowska M.A."/>
            <person name="Wolf J."/>
            <person name="Bergner S.V."/>
            <person name="Schilhabel M.B."/>
            <person name="Klostermeier U.C."/>
            <person name="Beiko R.G."/>
            <person name="Rosenstiel P."/>
            <person name="Hippler M."/>
            <person name="Laroche J."/>
        </authorList>
    </citation>
    <scope>NUCLEOTIDE SEQUENCE [LARGE SCALE GENOMIC DNA]</scope>
    <source>
        <strain evidence="6 7">CCMP1005</strain>
    </source>
</reference>
<evidence type="ECO:0000256" key="4">
    <source>
        <dbReference type="PROSITE-ProRule" id="PRU00134"/>
    </source>
</evidence>
<dbReference type="Pfam" id="PF01753">
    <property type="entry name" value="zf-MYND"/>
    <property type="match status" value="1"/>
</dbReference>
<keyword evidence="7" id="KW-1185">Reference proteome</keyword>
<evidence type="ECO:0000256" key="3">
    <source>
        <dbReference type="ARBA" id="ARBA00022833"/>
    </source>
</evidence>
<evidence type="ECO:0000256" key="1">
    <source>
        <dbReference type="ARBA" id="ARBA00022723"/>
    </source>
</evidence>
<gene>
    <name evidence="6" type="ORF">THAOC_35166</name>
</gene>
<evidence type="ECO:0000259" key="5">
    <source>
        <dbReference type="PROSITE" id="PS50865"/>
    </source>
</evidence>
<keyword evidence="2 4" id="KW-0863">Zinc-finger</keyword>
<name>K0R2B0_THAOC</name>
<evidence type="ECO:0000313" key="7">
    <source>
        <dbReference type="Proteomes" id="UP000266841"/>
    </source>
</evidence>
<comment type="caution">
    <text evidence="6">The sequence shown here is derived from an EMBL/GenBank/DDBJ whole genome shotgun (WGS) entry which is preliminary data.</text>
</comment>
<dbReference type="Proteomes" id="UP000266841">
    <property type="component" value="Unassembled WGS sequence"/>
</dbReference>
<proteinExistence type="predicted"/>
<dbReference type="GO" id="GO:0008270">
    <property type="term" value="F:zinc ion binding"/>
    <property type="evidence" value="ECO:0007669"/>
    <property type="project" value="UniProtKB-KW"/>
</dbReference>
<protein>
    <recommendedName>
        <fullName evidence="5">MYND-type domain-containing protein</fullName>
    </recommendedName>
</protein>
<sequence>MTASALSHFHQLDFLFLDLYTEQRRHRFIGDPLLVSGGGGEWPSAACGRLHSLAEAGRIVVSRVHIVDSMSCVAVKGSEDACANCEEEGSEGGAVKLKNCTACRLVKYCGVDCQRAHRRQQHKDACRQRVAELKDYRLYSQGHERLEGDFCLICSLSMTLPTAEHSGFNVCCMKRVCVGCNFAARKEACSTAHFVERPIPRQRC</sequence>
<evidence type="ECO:0000256" key="2">
    <source>
        <dbReference type="ARBA" id="ARBA00022771"/>
    </source>
</evidence>
<dbReference type="EMBL" id="AGNL01047919">
    <property type="protein sequence ID" value="EJK46180.1"/>
    <property type="molecule type" value="Genomic_DNA"/>
</dbReference>
<dbReference type="PROSITE" id="PS50865">
    <property type="entry name" value="ZF_MYND_2"/>
    <property type="match status" value="1"/>
</dbReference>
<evidence type="ECO:0000313" key="6">
    <source>
        <dbReference type="EMBL" id="EJK46180.1"/>
    </source>
</evidence>
<dbReference type="OrthoDB" id="442451at2759"/>
<keyword evidence="3" id="KW-0862">Zinc</keyword>
<accession>K0R2B0</accession>
<dbReference type="InterPro" id="IPR002893">
    <property type="entry name" value="Znf_MYND"/>
</dbReference>